<dbReference type="RefSeq" id="WP_085361866.1">
    <property type="nucleotide sequence ID" value="NZ_NAFD01000192.1"/>
</dbReference>
<dbReference type="Gene3D" id="2.60.40.1880">
    <property type="entry name" value="Invasion associated locus B (IalB) protein"/>
    <property type="match status" value="1"/>
</dbReference>
<feature type="signal peptide" evidence="1">
    <location>
        <begin position="1"/>
        <end position="31"/>
    </location>
</feature>
<evidence type="ECO:0000313" key="3">
    <source>
        <dbReference type="Proteomes" id="UP000193553"/>
    </source>
</evidence>
<dbReference type="OrthoDB" id="8017994at2"/>
<comment type="caution">
    <text evidence="2">The sequence shown here is derived from an EMBL/GenBank/DDBJ whole genome shotgun (WGS) entry which is preliminary data.</text>
</comment>
<evidence type="ECO:0000313" key="2">
    <source>
        <dbReference type="EMBL" id="OSJ03170.1"/>
    </source>
</evidence>
<evidence type="ECO:0000256" key="1">
    <source>
        <dbReference type="SAM" id="SignalP"/>
    </source>
</evidence>
<sequence>MIDATSRLSSGCALVYVSILFAVALAGPASAQNGAAPKPAPAVKSAEIAPRGQREAKDITYGEWKKLCVKPGGMPTLCRTSITGRFATGQMAIRVDLIERDGDPIARLQVFVPVGMYLQRPPKLTVDGANVQSLPYTWCLTNACIAADAADPKFIDDMDRGEVLVLELIDSNLLSLTTSLPLAQFGSAHKGAPAQILEQDIEE</sequence>
<dbReference type="Pfam" id="PF06776">
    <property type="entry name" value="IalB"/>
    <property type="match status" value="1"/>
</dbReference>
<dbReference type="AlphaFoldDB" id="A0A1X3GXK9"/>
<feature type="chain" id="PRO_5011906079" evidence="1">
    <location>
        <begin position="32"/>
        <end position="203"/>
    </location>
</feature>
<dbReference type="InterPro" id="IPR038696">
    <property type="entry name" value="IalB_sf"/>
</dbReference>
<name>A0A1X3GXK9_9BRAD</name>
<reference evidence="2 3" key="1">
    <citation type="submission" date="2017-03" db="EMBL/GenBank/DDBJ databases">
        <title>Whole genome sequences of fourteen strains of Bradyrhizobium canariense and one strain of Bradyrhizobium japonicum isolated from Lupinus (Papilionoideae: Genisteae) species in Algeria.</title>
        <authorList>
            <person name="Crovadore J."/>
            <person name="Chekireb D."/>
            <person name="Brachmann A."/>
            <person name="Chablais R."/>
            <person name="Cochard B."/>
            <person name="Lefort F."/>
        </authorList>
    </citation>
    <scope>NUCLEOTIDE SEQUENCE [LARGE SCALE GENOMIC DNA]</scope>
    <source>
        <strain evidence="2 3">UBMA195</strain>
    </source>
</reference>
<keyword evidence="1" id="KW-0732">Signal</keyword>
<gene>
    <name evidence="2" type="ORF">BSZ18_31980</name>
</gene>
<dbReference type="EMBL" id="NAFI01000187">
    <property type="protein sequence ID" value="OSJ03170.1"/>
    <property type="molecule type" value="Genomic_DNA"/>
</dbReference>
<protein>
    <submittedName>
        <fullName evidence="2">Invasion-associated locus B family protein</fullName>
    </submittedName>
</protein>
<proteinExistence type="predicted"/>
<organism evidence="2 3">
    <name type="scientific">Bradyrhizobium canariense</name>
    <dbReference type="NCBI Taxonomy" id="255045"/>
    <lineage>
        <taxon>Bacteria</taxon>
        <taxon>Pseudomonadati</taxon>
        <taxon>Pseudomonadota</taxon>
        <taxon>Alphaproteobacteria</taxon>
        <taxon>Hyphomicrobiales</taxon>
        <taxon>Nitrobacteraceae</taxon>
        <taxon>Bradyrhizobium</taxon>
    </lineage>
</organism>
<dbReference type="Proteomes" id="UP000193553">
    <property type="component" value="Unassembled WGS sequence"/>
</dbReference>
<dbReference type="InterPro" id="IPR010642">
    <property type="entry name" value="Invasion_prot_B"/>
</dbReference>
<accession>A0A1X3GXK9</accession>